<dbReference type="OrthoDB" id="9902985at2759"/>
<feature type="domain" description="Reverse transcriptase" evidence="1">
    <location>
        <begin position="24"/>
        <end position="118"/>
    </location>
</feature>
<comment type="caution">
    <text evidence="2">The sequence shown here is derived from an EMBL/GenBank/DDBJ whole genome shotgun (WGS) entry which is preliminary data.</text>
</comment>
<name>V8NFQ9_OPHHA</name>
<evidence type="ECO:0000313" key="2">
    <source>
        <dbReference type="EMBL" id="ETE61099.1"/>
    </source>
</evidence>
<keyword evidence="3" id="KW-1185">Reference proteome</keyword>
<sequence length="228" mass="25641">MSVGIESIEPEAPVLPVILDWLLGDYCPISIASTILHAFHKILAWRLHDTLQFSPFQHGFLQQDGCLKVMTLLHTILQRVHMKHEPCAMLFLDIAKVFDTVSHHTLFRVALAAGLPPPLVLEVLRLQEKLHLLSKALTQARMALNAKKSLGLTITRDGKRKCMGLLPTIYECEGGSIKSLGPRDSVRYLGLQFNWKGRMIPKNTGKLDSLLQELSQAPLKPQQWMLLL</sequence>
<dbReference type="EMBL" id="AZIM01004175">
    <property type="protein sequence ID" value="ETE61099.1"/>
    <property type="molecule type" value="Genomic_DNA"/>
</dbReference>
<dbReference type="AlphaFoldDB" id="V8NFQ9"/>
<dbReference type="Proteomes" id="UP000018936">
    <property type="component" value="Unassembled WGS sequence"/>
</dbReference>
<dbReference type="InterPro" id="IPR000477">
    <property type="entry name" value="RT_dom"/>
</dbReference>
<reference evidence="2 3" key="1">
    <citation type="journal article" date="2013" name="Proc. Natl. Acad. Sci. U.S.A.">
        <title>The king cobra genome reveals dynamic gene evolution and adaptation in the snake venom system.</title>
        <authorList>
            <person name="Vonk F.J."/>
            <person name="Casewell N.R."/>
            <person name="Henkel C.V."/>
            <person name="Heimberg A.M."/>
            <person name="Jansen H.J."/>
            <person name="McCleary R.J."/>
            <person name="Kerkkamp H.M."/>
            <person name="Vos R.A."/>
            <person name="Guerreiro I."/>
            <person name="Calvete J.J."/>
            <person name="Wuster W."/>
            <person name="Woods A.E."/>
            <person name="Logan J.M."/>
            <person name="Harrison R.A."/>
            <person name="Castoe T.A."/>
            <person name="de Koning A.P."/>
            <person name="Pollock D.D."/>
            <person name="Yandell M."/>
            <person name="Calderon D."/>
            <person name="Renjifo C."/>
            <person name="Currier R.B."/>
            <person name="Salgado D."/>
            <person name="Pla D."/>
            <person name="Sanz L."/>
            <person name="Hyder A.S."/>
            <person name="Ribeiro J.M."/>
            <person name="Arntzen J.W."/>
            <person name="van den Thillart G.E."/>
            <person name="Boetzer M."/>
            <person name="Pirovano W."/>
            <person name="Dirks R.P."/>
            <person name="Spaink H.P."/>
            <person name="Duboule D."/>
            <person name="McGlinn E."/>
            <person name="Kini R.M."/>
            <person name="Richardson M.K."/>
        </authorList>
    </citation>
    <scope>NUCLEOTIDE SEQUENCE</scope>
    <source>
        <tissue evidence="2">Blood</tissue>
    </source>
</reference>
<dbReference type="Pfam" id="PF00078">
    <property type="entry name" value="RVT_1"/>
    <property type="match status" value="1"/>
</dbReference>
<protein>
    <recommendedName>
        <fullName evidence="1">Reverse transcriptase domain-containing protein</fullName>
    </recommendedName>
</protein>
<evidence type="ECO:0000259" key="1">
    <source>
        <dbReference type="Pfam" id="PF00078"/>
    </source>
</evidence>
<feature type="non-terminal residue" evidence="2">
    <location>
        <position position="1"/>
    </location>
</feature>
<evidence type="ECO:0000313" key="3">
    <source>
        <dbReference type="Proteomes" id="UP000018936"/>
    </source>
</evidence>
<proteinExistence type="predicted"/>
<organism evidence="2 3">
    <name type="scientific">Ophiophagus hannah</name>
    <name type="common">King cobra</name>
    <name type="synonym">Naja hannah</name>
    <dbReference type="NCBI Taxonomy" id="8665"/>
    <lineage>
        <taxon>Eukaryota</taxon>
        <taxon>Metazoa</taxon>
        <taxon>Chordata</taxon>
        <taxon>Craniata</taxon>
        <taxon>Vertebrata</taxon>
        <taxon>Euteleostomi</taxon>
        <taxon>Lepidosauria</taxon>
        <taxon>Squamata</taxon>
        <taxon>Bifurcata</taxon>
        <taxon>Unidentata</taxon>
        <taxon>Episquamata</taxon>
        <taxon>Toxicofera</taxon>
        <taxon>Serpentes</taxon>
        <taxon>Colubroidea</taxon>
        <taxon>Elapidae</taxon>
        <taxon>Elapinae</taxon>
        <taxon>Ophiophagus</taxon>
    </lineage>
</organism>
<gene>
    <name evidence="2" type="ORF">L345_13152</name>
</gene>
<accession>V8NFQ9</accession>